<sequence length="244" mass="26773">MRWWRSTSTALSRHHAAPGGQPPNRWCPGRPARVGGRRRPRRHRDRPNRRSALEAGEFAHVPGLVIEGLYGAERWHNDEFNRLPVPTAFAHLQAELPDLIRRVTDDPDVWIEDKRISLVVHARMADNPAMILSKLYDPLVELASAVGMEVYGGKDVLEVRLPGVDKAGAIQRLITDTTSAVVLAGDDVGDIPAFSAVHAWRRQTGRPALTIGVVAHPKAPVAGIADLEVSDPTAVVRLLAQLLP</sequence>
<protein>
    <submittedName>
        <fullName evidence="2">Trehalose-phosphatase</fullName>
    </submittedName>
</protein>
<dbReference type="RefSeq" id="WP_338203850.1">
    <property type="nucleotide sequence ID" value="NZ_JAEKNR010000188.1"/>
</dbReference>
<dbReference type="Gene3D" id="3.40.50.1000">
    <property type="entry name" value="HAD superfamily/HAD-like"/>
    <property type="match status" value="1"/>
</dbReference>
<gene>
    <name evidence="2" type="ORF">JF922_18935</name>
</gene>
<proteinExistence type="predicted"/>
<dbReference type="InterPro" id="IPR036412">
    <property type="entry name" value="HAD-like_sf"/>
</dbReference>
<dbReference type="Proteomes" id="UP000612893">
    <property type="component" value="Unassembled WGS sequence"/>
</dbReference>
<evidence type="ECO:0000313" key="2">
    <source>
        <dbReference type="EMBL" id="MBJ7600136.1"/>
    </source>
</evidence>
<dbReference type="SUPFAM" id="SSF56784">
    <property type="entry name" value="HAD-like"/>
    <property type="match status" value="1"/>
</dbReference>
<feature type="compositionally biased region" description="Polar residues" evidence="1">
    <location>
        <begin position="1"/>
        <end position="11"/>
    </location>
</feature>
<evidence type="ECO:0000256" key="1">
    <source>
        <dbReference type="SAM" id="MobiDB-lite"/>
    </source>
</evidence>
<name>A0A934KBE3_9BACT</name>
<dbReference type="InterPro" id="IPR003337">
    <property type="entry name" value="Trehalose_PPase"/>
</dbReference>
<organism evidence="2 3">
    <name type="scientific">Candidatus Nephthysia bennettiae</name>
    <dbReference type="NCBI Taxonomy" id="3127016"/>
    <lineage>
        <taxon>Bacteria</taxon>
        <taxon>Bacillati</taxon>
        <taxon>Candidatus Dormiibacterota</taxon>
        <taxon>Candidatus Dormibacteria</taxon>
        <taxon>Candidatus Dormibacterales</taxon>
        <taxon>Candidatus Dormibacteraceae</taxon>
        <taxon>Candidatus Nephthysia</taxon>
    </lineage>
</organism>
<dbReference type="InterPro" id="IPR023214">
    <property type="entry name" value="HAD_sf"/>
</dbReference>
<comment type="caution">
    <text evidence="2">The sequence shown here is derived from an EMBL/GenBank/DDBJ whole genome shotgun (WGS) entry which is preliminary data.</text>
</comment>
<feature type="region of interest" description="Disordered" evidence="1">
    <location>
        <begin position="1"/>
        <end position="50"/>
    </location>
</feature>
<dbReference type="Pfam" id="PF02358">
    <property type="entry name" value="Trehalose_PPase"/>
    <property type="match status" value="1"/>
</dbReference>
<reference evidence="2" key="1">
    <citation type="submission" date="2020-10" db="EMBL/GenBank/DDBJ databases">
        <title>Ca. Dormibacterota MAGs.</title>
        <authorList>
            <person name="Montgomery K."/>
        </authorList>
    </citation>
    <scope>NUCLEOTIDE SEQUENCE [LARGE SCALE GENOMIC DNA]</scope>
    <source>
        <strain evidence="2">SC8812_S17_10</strain>
    </source>
</reference>
<accession>A0A934KBE3</accession>
<dbReference type="EMBL" id="JAEKNR010000188">
    <property type="protein sequence ID" value="MBJ7600136.1"/>
    <property type="molecule type" value="Genomic_DNA"/>
</dbReference>
<keyword evidence="3" id="KW-1185">Reference proteome</keyword>
<evidence type="ECO:0000313" key="3">
    <source>
        <dbReference type="Proteomes" id="UP000612893"/>
    </source>
</evidence>
<feature type="compositionally biased region" description="Basic residues" evidence="1">
    <location>
        <begin position="35"/>
        <end position="49"/>
    </location>
</feature>
<dbReference type="AlphaFoldDB" id="A0A934KBE3"/>